<comment type="caution">
    <text evidence="7">The sequence shown here is derived from an EMBL/GenBank/DDBJ whole genome shotgun (WGS) entry which is preliminary data.</text>
</comment>
<dbReference type="InterPro" id="IPR008847">
    <property type="entry name" value="Suf"/>
</dbReference>
<evidence type="ECO:0000256" key="1">
    <source>
        <dbReference type="ARBA" id="ARBA00002863"/>
    </source>
</evidence>
<evidence type="ECO:0000256" key="3">
    <source>
        <dbReference type="ARBA" id="ARBA00023242"/>
    </source>
</evidence>
<gene>
    <name evidence="7" type="ORF">TD95_000894</name>
</gene>
<reference evidence="7 8" key="1">
    <citation type="submission" date="2015-03" db="EMBL/GenBank/DDBJ databases">
        <authorList>
            <person name="Radwan O."/>
            <person name="Al-Naeli F.A."/>
            <person name="Rendon G.A."/>
            <person name="Fields C."/>
        </authorList>
    </citation>
    <scope>NUCLEOTIDE SEQUENCE [LARGE SCALE GENOMIC DNA]</scope>
    <source>
        <strain evidence="7">CR-DP1</strain>
    </source>
</reference>
<keyword evidence="3 4" id="KW-0539">Nucleus</keyword>
<dbReference type="SMART" id="SM00386">
    <property type="entry name" value="HAT"/>
    <property type="match status" value="5"/>
</dbReference>
<evidence type="ECO:0000256" key="2">
    <source>
        <dbReference type="ARBA" id="ARBA00022737"/>
    </source>
</evidence>
<feature type="compositionally biased region" description="Acidic residues" evidence="5">
    <location>
        <begin position="68"/>
        <end position="79"/>
    </location>
</feature>
<feature type="region of interest" description="Disordered" evidence="5">
    <location>
        <begin position="1"/>
        <end position="157"/>
    </location>
</feature>
<dbReference type="GO" id="GO:0180010">
    <property type="term" value="P:co-transcriptional mRNA 3'-end processing, cleavage and polyadenylation pathway"/>
    <property type="evidence" value="ECO:0007669"/>
    <property type="project" value="UniProtKB-UniRule"/>
</dbReference>
<feature type="region of interest" description="Disordered" evidence="5">
    <location>
        <begin position="875"/>
        <end position="942"/>
    </location>
</feature>
<comment type="subcellular location">
    <subcellularLocation>
        <location evidence="4">Nucleus</location>
    </subcellularLocation>
    <subcellularLocation>
        <location evidence="4">Cytoplasm</location>
    </subcellularLocation>
    <text evidence="4">Nucleus and/or cytoplasm.</text>
</comment>
<evidence type="ECO:0000313" key="7">
    <source>
        <dbReference type="EMBL" id="KKA28969.1"/>
    </source>
</evidence>
<dbReference type="GO" id="GO:0003729">
    <property type="term" value="F:mRNA binding"/>
    <property type="evidence" value="ECO:0007669"/>
    <property type="project" value="TreeGrafter"/>
</dbReference>
<dbReference type="Gene3D" id="1.25.40.1040">
    <property type="match status" value="1"/>
</dbReference>
<keyword evidence="4" id="KW-0507">mRNA processing</keyword>
<feature type="compositionally biased region" description="Acidic residues" evidence="5">
    <location>
        <begin position="24"/>
        <end position="37"/>
    </location>
</feature>
<feature type="region of interest" description="Disordered" evidence="5">
    <location>
        <begin position="753"/>
        <end position="827"/>
    </location>
</feature>
<keyword evidence="2" id="KW-0677">Repeat</keyword>
<dbReference type="Pfam" id="PF05843">
    <property type="entry name" value="Suf"/>
    <property type="match status" value="1"/>
</dbReference>
<dbReference type="PANTHER" id="PTHR19980">
    <property type="entry name" value="RNA CLEAVAGE STIMULATION FACTOR"/>
    <property type="match status" value="1"/>
</dbReference>
<feature type="compositionally biased region" description="Basic and acidic residues" evidence="5">
    <location>
        <begin position="38"/>
        <end position="52"/>
    </location>
</feature>
<dbReference type="InterPro" id="IPR011990">
    <property type="entry name" value="TPR-like_helical_dom_sf"/>
</dbReference>
<dbReference type="OrthoDB" id="26282at2759"/>
<sequence>TTVHQKAKLLTDDTMSSEGKETIPEVEEPTLELTGDMEVDKSEDYEPSEHQTEPQSVGSADHQSNDDAHEEEDDDDYDPESIPIPDTIPESPAKSKTQTKTSGGFILDEEDEEEEVDSSDNSATSKEPKSAGTDADTCAPGSPKNGQKEQTRIREDPRGDMDAWIGLIAQNRLLGNVEELRQAAVYVEWLEMELSMNNFTEAERLFNNCLVTITDVELWTVYLTYIRRRNDLTNDPTGNARKVVAQAYDYVMDKVGLDKDSGNLWVDYIQFIRSGPGQIGGTTWQDQQKVDQLRKAYQRTISIPTSVVNTMWKEYDQFEMSLNKMNGRKFIQEHSPSYMTAKAAAIGLESLTRNLNRTTYPRLAPSAGFDGYEEFIEQVDLWNKWIEWEKSDPLVLEEEDTEALNKRILHTYNQALMALRFWPQLWVDFSDWCFRNNIMHASTNTPMGMFILMQGRLANPESVLLALKHADRIESSPPTGEDDPNKARFAASVKEPYSNVLDTLYDMCTSLKEKEASEIARVEQMEAEKEANGGSEPNPHFLQEPTKEVKIQFIKDSYATRVQLLNRTISFVWIALIRAMRRIQGKGASHGGGLRQTFTDARARGRLTSEVYVAVAHLEAYVYKDPVGGKIFERGSRLFPQDETFMLEYLKFLHSKDDTTNARVVFETCVNRLIQKPENLQKAKVLYEYFHNYESRYGELSQILKLEERMAELFPEDPYLSRFRSRFISDRPDRFNPLDAQIIVSPAIQQRPKIRLPSVEQHNSIRESSAPAFRMEASPGPSQYTRVPNSPKRPYPGDDMDENRPRKFARGESPLKGAAGRRLDQQRRAQGNTLHRDITFLLTLLPPASSFDAYKVKSSGLINILRNTSVPDFHTWKSSQEPVAPSRTVPPTGPSGGHRYNNSQSSFYGEQPRSPFEGGAGRRGHQGGNHRQQGDNQYQYQY</sequence>
<dbReference type="PANTHER" id="PTHR19980:SF0">
    <property type="entry name" value="CLEAVAGE STIMULATION FACTOR SUBUNIT 3"/>
    <property type="match status" value="1"/>
</dbReference>
<keyword evidence="4" id="KW-0963">Cytoplasm</keyword>
<feature type="domain" description="Suppressor of forked" evidence="6">
    <location>
        <begin position="147"/>
        <end position="729"/>
    </location>
</feature>
<name>A0A0F4ZEE2_9PEZI</name>
<feature type="compositionally biased region" description="Acidic residues" evidence="5">
    <location>
        <begin position="107"/>
        <end position="118"/>
    </location>
</feature>
<dbReference type="GO" id="GO:0005737">
    <property type="term" value="C:cytoplasm"/>
    <property type="evidence" value="ECO:0007669"/>
    <property type="project" value="UniProtKB-SubCell"/>
</dbReference>
<evidence type="ECO:0000259" key="6">
    <source>
        <dbReference type="Pfam" id="PF05843"/>
    </source>
</evidence>
<dbReference type="AlphaFoldDB" id="A0A0F4ZEE2"/>
<accession>A0A0F4ZEE2</accession>
<dbReference type="InterPro" id="IPR003107">
    <property type="entry name" value="HAT"/>
</dbReference>
<feature type="compositionally biased region" description="Basic and acidic residues" evidence="5">
    <location>
        <begin position="146"/>
        <end position="157"/>
    </location>
</feature>
<dbReference type="InterPro" id="IPR045243">
    <property type="entry name" value="Rna14-like"/>
</dbReference>
<evidence type="ECO:0000256" key="4">
    <source>
        <dbReference type="RuleBase" id="RU369035"/>
    </source>
</evidence>
<evidence type="ECO:0000313" key="8">
    <source>
        <dbReference type="Proteomes" id="UP000033483"/>
    </source>
</evidence>
<keyword evidence="8" id="KW-1185">Reference proteome</keyword>
<evidence type="ECO:0000256" key="5">
    <source>
        <dbReference type="SAM" id="MobiDB-lite"/>
    </source>
</evidence>
<dbReference type="EMBL" id="LAEV01001072">
    <property type="protein sequence ID" value="KKA28969.1"/>
    <property type="molecule type" value="Genomic_DNA"/>
</dbReference>
<protein>
    <recommendedName>
        <fullName evidence="4">mRNA 3'-end-processing protein RNA14</fullName>
    </recommendedName>
</protein>
<comment type="function">
    <text evidence="1 4">Component of the cleavage factor IA (CFIA) complex, which is involved in the endonucleolytic cleavage during polyadenylation-dependent pre-mRNA 3'-end formation.</text>
</comment>
<dbReference type="SUPFAM" id="SSF48452">
    <property type="entry name" value="TPR-like"/>
    <property type="match status" value="2"/>
</dbReference>
<feature type="non-terminal residue" evidence="7">
    <location>
        <position position="1"/>
    </location>
</feature>
<dbReference type="GO" id="GO:0005634">
    <property type="term" value="C:nucleus"/>
    <property type="evidence" value="ECO:0007669"/>
    <property type="project" value="UniProtKB-SubCell"/>
</dbReference>
<feature type="compositionally biased region" description="Polar residues" evidence="5">
    <location>
        <begin position="53"/>
        <end position="62"/>
    </location>
</feature>
<organism evidence="7 8">
    <name type="scientific">Thielaviopsis punctulata</name>
    <dbReference type="NCBI Taxonomy" id="72032"/>
    <lineage>
        <taxon>Eukaryota</taxon>
        <taxon>Fungi</taxon>
        <taxon>Dikarya</taxon>
        <taxon>Ascomycota</taxon>
        <taxon>Pezizomycotina</taxon>
        <taxon>Sordariomycetes</taxon>
        <taxon>Hypocreomycetidae</taxon>
        <taxon>Microascales</taxon>
        <taxon>Ceratocystidaceae</taxon>
        <taxon>Thielaviopsis</taxon>
    </lineage>
</organism>
<proteinExistence type="predicted"/>
<dbReference type="Proteomes" id="UP000033483">
    <property type="component" value="Unassembled WGS sequence"/>
</dbReference>